<dbReference type="AlphaFoldDB" id="A0AAE4GFH6"/>
<dbReference type="RefSeq" id="WP_310838972.1">
    <property type="nucleotide sequence ID" value="NZ_JAVLSM010000024.1"/>
</dbReference>
<reference evidence="1" key="1">
    <citation type="submission" date="2023-02" db="EMBL/GenBank/DDBJ databases">
        <title>Description of Herbaspirillum huttiense subsp. nephrolepsisexaltata and Herbaspirillum huttiense subsp. lycopersicon.</title>
        <authorList>
            <person name="Poudel M."/>
            <person name="Sharma A."/>
            <person name="Goss E."/>
            <person name="Tapia J.H."/>
            <person name="Harmon C.M."/>
            <person name="Jones J.B."/>
        </authorList>
    </citation>
    <scope>NUCLEOTIDE SEQUENCE</scope>
    <source>
        <strain evidence="1">NC40101</strain>
    </source>
</reference>
<organism evidence="1">
    <name type="scientific">Herbaspirillum huttiense subsp. nephrolepidis</name>
    <dbReference type="NCBI Taxonomy" id="3075126"/>
    <lineage>
        <taxon>Bacteria</taxon>
        <taxon>Pseudomonadati</taxon>
        <taxon>Pseudomonadota</taxon>
        <taxon>Betaproteobacteria</taxon>
        <taxon>Burkholderiales</taxon>
        <taxon>Oxalobacteraceae</taxon>
        <taxon>Herbaspirillum</taxon>
    </lineage>
</organism>
<comment type="caution">
    <text evidence="1">The sequence shown here is derived from an EMBL/GenBank/DDBJ whole genome shotgun (WGS) entry which is preliminary data.</text>
</comment>
<name>A0AAE4GFH6_9BURK</name>
<evidence type="ECO:0000313" key="1">
    <source>
        <dbReference type="EMBL" id="MDT0340671.1"/>
    </source>
</evidence>
<gene>
    <name evidence="1" type="ORF">RJN63_27830</name>
</gene>
<protein>
    <submittedName>
        <fullName evidence="1">Uncharacterized protein</fullName>
    </submittedName>
</protein>
<sequence>MSTPIAWPEAQRICDIPEVREALDKFAADACEENMLPMVSAIMGHASAHGRAAGLEEARIGRRVSVDAGALKMVLNTLRRDAEEGRVARGEMADALWESCIREESALSPTTSDAGKDDALELDAKRYRWLRNESWAGYNQSKGKPQVFETVTMVLDGARNFKCILAEEALDNAVDAARAAQGERG</sequence>
<accession>A0AAE4GFH6</accession>
<dbReference type="EMBL" id="JAVRAA010000025">
    <property type="protein sequence ID" value="MDT0340671.1"/>
    <property type="molecule type" value="Genomic_DNA"/>
</dbReference>
<proteinExistence type="predicted"/>